<evidence type="ECO:0000256" key="1">
    <source>
        <dbReference type="SAM" id="MobiDB-lite"/>
    </source>
</evidence>
<dbReference type="PANTHER" id="PTHR30627:SF24">
    <property type="entry name" value="PENICILLIN-BINDING PROTEIN 4B"/>
    <property type="match status" value="1"/>
</dbReference>
<dbReference type="EMBL" id="JBIUYY010000015">
    <property type="protein sequence ID" value="MFJ2825078.1"/>
    <property type="molecule type" value="Genomic_DNA"/>
</dbReference>
<dbReference type="RefSeq" id="WP_402386049.1">
    <property type="nucleotide sequence ID" value="NZ_JBIUYY010000015.1"/>
</dbReference>
<evidence type="ECO:0000313" key="3">
    <source>
        <dbReference type="EMBL" id="MFJ2825078.1"/>
    </source>
</evidence>
<comment type="caution">
    <text evidence="3">The sequence shown here is derived from an EMBL/GenBank/DDBJ whole genome shotgun (WGS) entry which is preliminary data.</text>
</comment>
<feature type="domain" description="Penicillin-binding protein transpeptidase" evidence="2">
    <location>
        <begin position="265"/>
        <end position="540"/>
    </location>
</feature>
<keyword evidence="4" id="KW-1185">Reference proteome</keyword>
<proteinExistence type="predicted"/>
<reference evidence="3 4" key="1">
    <citation type="submission" date="2024-10" db="EMBL/GenBank/DDBJ databases">
        <title>The Natural Products Discovery Center: Release of the First 8490 Sequenced Strains for Exploring Actinobacteria Biosynthetic Diversity.</title>
        <authorList>
            <person name="Kalkreuter E."/>
            <person name="Kautsar S.A."/>
            <person name="Yang D."/>
            <person name="Bader C.D."/>
            <person name="Teijaro C.N."/>
            <person name="Fluegel L."/>
            <person name="Davis C.M."/>
            <person name="Simpson J.R."/>
            <person name="Lauterbach L."/>
            <person name="Steele A.D."/>
            <person name="Gui C."/>
            <person name="Meng S."/>
            <person name="Li G."/>
            <person name="Viehrig K."/>
            <person name="Ye F."/>
            <person name="Su P."/>
            <person name="Kiefer A.F."/>
            <person name="Nichols A."/>
            <person name="Cepeda A.J."/>
            <person name="Yan W."/>
            <person name="Fan B."/>
            <person name="Jiang Y."/>
            <person name="Adhikari A."/>
            <person name="Zheng C.-J."/>
            <person name="Schuster L."/>
            <person name="Cowan T.M."/>
            <person name="Smanski M.J."/>
            <person name="Chevrette M.G."/>
            <person name="De Carvalho L.P.S."/>
            <person name="Shen B."/>
        </authorList>
    </citation>
    <scope>NUCLEOTIDE SEQUENCE [LARGE SCALE GENOMIC DNA]</scope>
    <source>
        <strain evidence="3 4">NPDC087220</strain>
    </source>
</reference>
<dbReference type="InterPro" id="IPR012338">
    <property type="entry name" value="Beta-lactam/transpept-like"/>
</dbReference>
<dbReference type="PANTHER" id="PTHR30627">
    <property type="entry name" value="PEPTIDOGLYCAN D,D-TRANSPEPTIDASE"/>
    <property type="match status" value="1"/>
</dbReference>
<feature type="region of interest" description="Disordered" evidence="1">
    <location>
        <begin position="161"/>
        <end position="183"/>
    </location>
</feature>
<protein>
    <submittedName>
        <fullName evidence="3">Penicillin-binding transpeptidase domain-containing protein</fullName>
    </submittedName>
</protein>
<evidence type="ECO:0000259" key="2">
    <source>
        <dbReference type="Pfam" id="PF00905"/>
    </source>
</evidence>
<accession>A0ABW8EP91</accession>
<dbReference type="InterPro" id="IPR001460">
    <property type="entry name" value="PCN-bd_Tpept"/>
</dbReference>
<sequence length="542" mass="55118">MNGAAKGAVIGGVFLAMVGGTAYGVYTLVDGAGGGGKTATASAPGKGSGPVTSEEAARTAKAFLDAWAAGKDREAAQLTNNATAAQAALAGYRDKAHIGKAAFTPGAPEGTTVPFAVAAEVAHEGAAKPLAYASKLTVVRGETSGKPLVDWQPSVVHPELGRGEELRAGPPPAPPVKAVDRRGEELDPQRYPSLRPVLDQLRSTYGGKAGGRPGAELWIEPALPDTPRRTLLTLAEGEPAKLETTLDARVQAAAEKAVARYPEASVVAIQPSTGHVLAVANHRKDGFNAAMEGARAPGSTMKIVTAAMLMDRGAAGADQPAQCTKEVSWGGRPFHNLRGFDLPGGADFATAFARSCNTAFIKRIKTVDDDGALAKEAREVFGIGLDWKTGVRSVDGSVPEATGAAAAAAYIGQGRITMNPLNVASITATARSGVFRQPVLVAPGLDGRPLARAERTMKPAVARQLVQMMRLTAASGTAAQTMAGVRGSDKGAKTGSAEVDGAGSPDSWFTGYSGDVAAAAMVEGGGHGGDAAGPIVAAVLNH</sequence>
<organism evidence="3 4">
    <name type="scientific">Streptomyces toxytricini</name>
    <name type="common">Actinomyces toxytricini</name>
    <dbReference type="NCBI Taxonomy" id="67369"/>
    <lineage>
        <taxon>Bacteria</taxon>
        <taxon>Bacillati</taxon>
        <taxon>Actinomycetota</taxon>
        <taxon>Actinomycetes</taxon>
        <taxon>Kitasatosporales</taxon>
        <taxon>Streptomycetaceae</taxon>
        <taxon>Streptomyces</taxon>
    </lineage>
</organism>
<dbReference type="InterPro" id="IPR050515">
    <property type="entry name" value="Beta-lactam/transpept"/>
</dbReference>
<gene>
    <name evidence="3" type="ORF">ACIO7M_28795</name>
</gene>
<name>A0ABW8EP91_STRT5</name>
<dbReference type="Proteomes" id="UP001617351">
    <property type="component" value="Unassembled WGS sequence"/>
</dbReference>
<dbReference type="SUPFAM" id="SSF56601">
    <property type="entry name" value="beta-lactamase/transpeptidase-like"/>
    <property type="match status" value="1"/>
</dbReference>
<dbReference type="Gene3D" id="3.40.710.10">
    <property type="entry name" value="DD-peptidase/beta-lactamase superfamily"/>
    <property type="match status" value="1"/>
</dbReference>
<evidence type="ECO:0000313" key="4">
    <source>
        <dbReference type="Proteomes" id="UP001617351"/>
    </source>
</evidence>
<dbReference type="Pfam" id="PF00905">
    <property type="entry name" value="Transpeptidase"/>
    <property type="match status" value="1"/>
</dbReference>
<feature type="region of interest" description="Disordered" evidence="1">
    <location>
        <begin position="482"/>
        <end position="504"/>
    </location>
</feature>